<feature type="region of interest" description="Disordered" evidence="12">
    <location>
        <begin position="461"/>
        <end position="531"/>
    </location>
</feature>
<dbReference type="GO" id="GO:0005634">
    <property type="term" value="C:nucleus"/>
    <property type="evidence" value="ECO:0007669"/>
    <property type="project" value="UniProtKB-SubCell"/>
</dbReference>
<dbReference type="InterPro" id="IPR051657">
    <property type="entry name" value="RNF168/RNF169_E3_ubiq-ligase"/>
</dbReference>
<dbReference type="InterPro" id="IPR001841">
    <property type="entry name" value="Znf_RING"/>
</dbReference>
<accession>A0AAG5CZS3</accession>
<keyword evidence="5" id="KW-0479">Metal-binding</keyword>
<feature type="compositionally biased region" description="Polar residues" evidence="12">
    <location>
        <begin position="234"/>
        <end position="252"/>
    </location>
</feature>
<keyword evidence="9" id="KW-0862">Zinc</keyword>
<dbReference type="GO" id="GO:0031491">
    <property type="term" value="F:nucleosome binding"/>
    <property type="evidence" value="ECO:0007669"/>
    <property type="project" value="TreeGrafter"/>
</dbReference>
<keyword evidence="10" id="KW-0539">Nucleus</keyword>
<dbReference type="Pfam" id="PF00097">
    <property type="entry name" value="zf-C3HC4"/>
    <property type="match status" value="1"/>
</dbReference>
<evidence type="ECO:0000256" key="3">
    <source>
        <dbReference type="ARBA" id="ARBA00012483"/>
    </source>
</evidence>
<dbReference type="CDD" id="cd22249">
    <property type="entry name" value="UDM1_RNF168_RNF169-like"/>
    <property type="match status" value="1"/>
</dbReference>
<keyword evidence="8" id="KW-0833">Ubl conjugation pathway</keyword>
<comment type="subcellular location">
    <subcellularLocation>
        <location evidence="2">Nucleus</location>
    </subcellularLocation>
</comment>
<dbReference type="PANTHER" id="PTHR23328">
    <property type="entry name" value="RING-TYPE DOMAIN-CONTAINING PROTEIN"/>
    <property type="match status" value="1"/>
</dbReference>
<feature type="compositionally biased region" description="Low complexity" evidence="12">
    <location>
        <begin position="645"/>
        <end position="659"/>
    </location>
</feature>
<dbReference type="SUPFAM" id="SSF57850">
    <property type="entry name" value="RING/U-box"/>
    <property type="match status" value="1"/>
</dbReference>
<dbReference type="GO" id="GO:0035861">
    <property type="term" value="C:site of double-strand break"/>
    <property type="evidence" value="ECO:0007669"/>
    <property type="project" value="TreeGrafter"/>
</dbReference>
<evidence type="ECO:0000256" key="10">
    <source>
        <dbReference type="ARBA" id="ARBA00023242"/>
    </source>
</evidence>
<evidence type="ECO:0000256" key="6">
    <source>
        <dbReference type="ARBA" id="ARBA00022763"/>
    </source>
</evidence>
<evidence type="ECO:0000256" key="2">
    <source>
        <dbReference type="ARBA" id="ARBA00004123"/>
    </source>
</evidence>
<feature type="compositionally biased region" description="Basic and acidic residues" evidence="12">
    <location>
        <begin position="469"/>
        <end position="482"/>
    </location>
</feature>
<proteinExistence type="predicted"/>
<evidence type="ECO:0000256" key="7">
    <source>
        <dbReference type="ARBA" id="ARBA00022771"/>
    </source>
</evidence>
<evidence type="ECO:0000256" key="1">
    <source>
        <dbReference type="ARBA" id="ARBA00000900"/>
    </source>
</evidence>
<organism evidence="14 15">
    <name type="scientific">Anopheles atroparvus</name>
    <name type="common">European mosquito</name>
    <dbReference type="NCBI Taxonomy" id="41427"/>
    <lineage>
        <taxon>Eukaryota</taxon>
        <taxon>Metazoa</taxon>
        <taxon>Ecdysozoa</taxon>
        <taxon>Arthropoda</taxon>
        <taxon>Hexapoda</taxon>
        <taxon>Insecta</taxon>
        <taxon>Pterygota</taxon>
        <taxon>Neoptera</taxon>
        <taxon>Endopterygota</taxon>
        <taxon>Diptera</taxon>
        <taxon>Nematocera</taxon>
        <taxon>Culicoidea</taxon>
        <taxon>Culicidae</taxon>
        <taxon>Anophelinae</taxon>
        <taxon>Anopheles</taxon>
    </lineage>
</organism>
<name>A0AAG5CZS3_ANOAO</name>
<evidence type="ECO:0000313" key="15">
    <source>
        <dbReference type="Proteomes" id="UP000075880"/>
    </source>
</evidence>
<keyword evidence="4" id="KW-0808">Transferase</keyword>
<feature type="region of interest" description="Disordered" evidence="12">
    <location>
        <begin position="606"/>
        <end position="711"/>
    </location>
</feature>
<dbReference type="InterPro" id="IPR018957">
    <property type="entry name" value="Znf_C3HC4_RING-type"/>
</dbReference>
<feature type="compositionally biased region" description="Basic residues" evidence="12">
    <location>
        <begin position="635"/>
        <end position="644"/>
    </location>
</feature>
<dbReference type="PANTHER" id="PTHR23328:SF0">
    <property type="entry name" value="RING-TYPE DOMAIN-CONTAINING PROTEIN"/>
    <property type="match status" value="1"/>
</dbReference>
<protein>
    <recommendedName>
        <fullName evidence="3">RING-type E3 ubiquitin transferase</fullName>
        <ecNumber evidence="3">2.3.2.27</ecNumber>
    </recommendedName>
</protein>
<sequence length="711" mass="78036">MSSKLLNYPSATSTTSAHSRFVNNSSSAVTSNAIASSCSFNYDNLRLDEILCPVCSSVLVEPVYLPCQHLFCRNCLSETIEKNKLNCPCCRKRFGTWYRNASRVNKLVHERLWQAIQSQFRDHLAEEGVLGSTKGSTNGTAQLEKSCYMPPTKQNITLANQGEIRKEFTDELKRFQKERLVEATKELAATEQCILKLYKQEGIIDLGDNSSHVSVSSTTSPDLNDGAGFEKTATVSTSSPMAGPSSLCNTRRQAPEKGQSWNQLPIVTIGSKNSKSPSNGSVISISSTSSAQSAVTASSCASSSASERYSLLKSVVQHVGRSAELVKQKVQGTILHRLTAGKLQQHQKSLGTFDLNKSEHCVKPTPLHKVEQRGAVKEEEGVDDGTMNDTDSLKSEQNHFIPIIASLPKSSFSLDAVTRAIPVRPAVTPLKYHYTPKKSPYRPLKATGLHRSAFSVVNLFTPPKISPVDSEKSIAKSKRNDKTPTSTPRRGRRRRTKLKFTAPRARKTATRNQLDPAGPTGCANTSTRTTRRTAEAQAIRDLIISDQQRREQQIEMERRDFEFAQRLQEKLNRTGGIMQEIHRQYPAPRSTGYSLRRKGTLNETVNGSCIENGTSLNQAAPSTPQESGGSQKNTPAKKSRKRKATSSSVENDVPSSSSPAKQLADHSAPRQTRQNRTSKLNNASLPSGTASANAAKQPPVPQRKSTRNKAR</sequence>
<dbReference type="Proteomes" id="UP000075880">
    <property type="component" value="Unassembled WGS sequence"/>
</dbReference>
<evidence type="ECO:0000256" key="8">
    <source>
        <dbReference type="ARBA" id="ARBA00022786"/>
    </source>
</evidence>
<evidence type="ECO:0000256" key="11">
    <source>
        <dbReference type="PROSITE-ProRule" id="PRU00175"/>
    </source>
</evidence>
<dbReference type="AlphaFoldDB" id="A0AAG5CZS3"/>
<evidence type="ECO:0000256" key="4">
    <source>
        <dbReference type="ARBA" id="ARBA00022679"/>
    </source>
</evidence>
<dbReference type="GO" id="GO:0061630">
    <property type="term" value="F:ubiquitin protein ligase activity"/>
    <property type="evidence" value="ECO:0007669"/>
    <property type="project" value="UniProtKB-EC"/>
</dbReference>
<feature type="compositionally biased region" description="Polar residues" evidence="12">
    <location>
        <begin position="606"/>
        <end position="634"/>
    </location>
</feature>
<keyword evidence="7 11" id="KW-0863">Zinc-finger</keyword>
<dbReference type="EnsemblMetazoa" id="ENSAATROPT004539">
    <property type="protein sequence ID" value="ENSAATROPP004351"/>
    <property type="gene ID" value="ENSAATROPG003608"/>
</dbReference>
<dbReference type="Gene3D" id="3.30.40.10">
    <property type="entry name" value="Zinc/RING finger domain, C3HC4 (zinc finger)"/>
    <property type="match status" value="1"/>
</dbReference>
<feature type="region of interest" description="Disordered" evidence="12">
    <location>
        <begin position="234"/>
        <end position="262"/>
    </location>
</feature>
<feature type="compositionally biased region" description="Polar residues" evidence="12">
    <location>
        <begin position="669"/>
        <end position="694"/>
    </location>
</feature>
<dbReference type="GO" id="GO:0008270">
    <property type="term" value="F:zinc ion binding"/>
    <property type="evidence" value="ECO:0007669"/>
    <property type="project" value="UniProtKB-KW"/>
</dbReference>
<evidence type="ECO:0000256" key="12">
    <source>
        <dbReference type="SAM" id="MobiDB-lite"/>
    </source>
</evidence>
<evidence type="ECO:0000256" key="5">
    <source>
        <dbReference type="ARBA" id="ARBA00022723"/>
    </source>
</evidence>
<dbReference type="PROSITE" id="PS50089">
    <property type="entry name" value="ZF_RING_2"/>
    <property type="match status" value="1"/>
</dbReference>
<dbReference type="InterPro" id="IPR017907">
    <property type="entry name" value="Znf_RING_CS"/>
</dbReference>
<keyword evidence="6" id="KW-0227">DNA damage</keyword>
<evidence type="ECO:0000259" key="13">
    <source>
        <dbReference type="PROSITE" id="PS50089"/>
    </source>
</evidence>
<feature type="domain" description="RING-type" evidence="13">
    <location>
        <begin position="52"/>
        <end position="91"/>
    </location>
</feature>
<dbReference type="InterPro" id="IPR013083">
    <property type="entry name" value="Znf_RING/FYVE/PHD"/>
</dbReference>
<dbReference type="EC" id="2.3.2.27" evidence="3"/>
<dbReference type="PROSITE" id="PS00518">
    <property type="entry name" value="ZF_RING_1"/>
    <property type="match status" value="1"/>
</dbReference>
<dbReference type="SMART" id="SM00184">
    <property type="entry name" value="RING"/>
    <property type="match status" value="1"/>
</dbReference>
<feature type="compositionally biased region" description="Basic residues" evidence="12">
    <location>
        <begin position="489"/>
        <end position="509"/>
    </location>
</feature>
<evidence type="ECO:0000256" key="9">
    <source>
        <dbReference type="ARBA" id="ARBA00022833"/>
    </source>
</evidence>
<reference evidence="14" key="1">
    <citation type="submission" date="2024-04" db="UniProtKB">
        <authorList>
            <consortium name="EnsemblMetazoa"/>
        </authorList>
    </citation>
    <scope>IDENTIFICATION</scope>
    <source>
        <strain evidence="14">EBRO</strain>
    </source>
</reference>
<evidence type="ECO:0000313" key="14">
    <source>
        <dbReference type="EnsemblMetazoa" id="ENSAATROPP004351"/>
    </source>
</evidence>
<comment type="catalytic activity">
    <reaction evidence="1">
        <text>S-ubiquitinyl-[E2 ubiquitin-conjugating enzyme]-L-cysteine + [acceptor protein]-L-lysine = [E2 ubiquitin-conjugating enzyme]-L-cysteine + N(6)-ubiquitinyl-[acceptor protein]-L-lysine.</text>
        <dbReference type="EC" id="2.3.2.27"/>
    </reaction>
</comment>
<keyword evidence="15" id="KW-1185">Reference proteome</keyword>
<dbReference type="GO" id="GO:0006302">
    <property type="term" value="P:double-strand break repair"/>
    <property type="evidence" value="ECO:0007669"/>
    <property type="project" value="TreeGrafter"/>
</dbReference>